<dbReference type="AlphaFoldDB" id="A0A7J6DCH0"/>
<evidence type="ECO:0000256" key="7">
    <source>
        <dbReference type="ARBA" id="ARBA00022839"/>
    </source>
</evidence>
<keyword evidence="3 12" id="KW-0540">Nuclease</keyword>
<feature type="binding site" evidence="12">
    <location>
        <position position="675"/>
    </location>
    <ligand>
        <name>Mg(2+)</name>
        <dbReference type="ChEBI" id="CHEBI:18420"/>
    </ligand>
</feature>
<feature type="binding site" evidence="12">
    <location>
        <position position="666"/>
    </location>
    <ligand>
        <name>Mg(2+)</name>
        <dbReference type="ChEBI" id="CHEBI:18420"/>
    </ligand>
</feature>
<dbReference type="Pfam" id="PF17877">
    <property type="entry name" value="Dis3l2_C_term"/>
    <property type="match status" value="1"/>
</dbReference>
<dbReference type="GO" id="GO:0008266">
    <property type="term" value="F:poly(U) RNA binding"/>
    <property type="evidence" value="ECO:0007669"/>
    <property type="project" value="UniProtKB-ARBA"/>
</dbReference>
<feature type="domain" description="RNB" evidence="14">
    <location>
        <begin position="654"/>
        <end position="1004"/>
    </location>
</feature>
<keyword evidence="2 12" id="KW-0132">Cell division</keyword>
<organism evidence="15 16">
    <name type="scientific">Onychostoma macrolepis</name>
    <dbReference type="NCBI Taxonomy" id="369639"/>
    <lineage>
        <taxon>Eukaryota</taxon>
        <taxon>Metazoa</taxon>
        <taxon>Chordata</taxon>
        <taxon>Craniata</taxon>
        <taxon>Vertebrata</taxon>
        <taxon>Euteleostomi</taxon>
        <taxon>Actinopterygii</taxon>
        <taxon>Neopterygii</taxon>
        <taxon>Teleostei</taxon>
        <taxon>Ostariophysi</taxon>
        <taxon>Cypriniformes</taxon>
        <taxon>Cyprinidae</taxon>
        <taxon>Acrossocheilinae</taxon>
        <taxon>Onychostoma</taxon>
    </lineage>
</organism>
<keyword evidence="10 12" id="KW-0131">Cell cycle</keyword>
<dbReference type="Gene3D" id="2.40.50.700">
    <property type="match status" value="1"/>
</dbReference>
<dbReference type="InterPro" id="IPR041093">
    <property type="entry name" value="Dis3l2-like_C"/>
</dbReference>
<evidence type="ECO:0000256" key="4">
    <source>
        <dbReference type="ARBA" id="ARBA00022723"/>
    </source>
</evidence>
<dbReference type="PANTHER" id="PTHR23355:SF9">
    <property type="entry name" value="DIS3-LIKE EXONUCLEASE 2"/>
    <property type="match status" value="1"/>
</dbReference>
<evidence type="ECO:0000256" key="12">
    <source>
        <dbReference type="HAMAP-Rule" id="MF_03045"/>
    </source>
</evidence>
<comment type="cofactor">
    <cofactor evidence="12">
        <name>Mg(2+)</name>
        <dbReference type="ChEBI" id="CHEBI:18420"/>
    </cofactor>
    <cofactor evidence="12">
        <name>Mn(2+)</name>
        <dbReference type="ChEBI" id="CHEBI:29035"/>
    </cofactor>
</comment>
<dbReference type="GO" id="GO:1990074">
    <property type="term" value="P:polyuridylation-dependent mRNA catabolic process"/>
    <property type="evidence" value="ECO:0007669"/>
    <property type="project" value="UniProtKB-UniRule"/>
</dbReference>
<dbReference type="GO" id="GO:0000956">
    <property type="term" value="P:nuclear-transcribed mRNA catabolic process"/>
    <property type="evidence" value="ECO:0007669"/>
    <property type="project" value="UniProtKB-UniRule"/>
</dbReference>
<feature type="site" description="Important for catalytic activity" evidence="12">
    <location>
        <position position="674"/>
    </location>
</feature>
<evidence type="ECO:0000259" key="14">
    <source>
        <dbReference type="SMART" id="SM00955"/>
    </source>
</evidence>
<comment type="function">
    <text evidence="11">3'-5'-exoribonuclease that specifically recognizes RNAs polyuridylated at their 3' end and mediates their degradation. Component of an exosome-independent RNA degradation pathway that mediates degradation of both mRNAs and miRNAs that have been polyuridylated by a terminal uridylyltransferase, such as ZCCHC11/TUT4. Mediates degradation of cytoplasmic mRNAs that have been deadenylated and subsequently uridylated at their 3'. Mediates degradation of uridylated pre-let-7 miRNAs, contributing to the maintenance of embryonic stem (ES) cells. Essential for correct mitosis, and negatively regulates cell proliferation.</text>
</comment>
<dbReference type="GO" id="GO:0010587">
    <property type="term" value="P:miRNA catabolic process"/>
    <property type="evidence" value="ECO:0007669"/>
    <property type="project" value="UniProtKB-UniRule"/>
</dbReference>
<keyword evidence="6 12" id="KW-0378">Hydrolase</keyword>
<feature type="compositionally biased region" description="Polar residues" evidence="13">
    <location>
        <begin position="100"/>
        <end position="112"/>
    </location>
</feature>
<evidence type="ECO:0000256" key="3">
    <source>
        <dbReference type="ARBA" id="ARBA00022722"/>
    </source>
</evidence>
<keyword evidence="5 12" id="KW-0498">Mitosis</keyword>
<dbReference type="GO" id="GO:0051301">
    <property type="term" value="P:cell division"/>
    <property type="evidence" value="ECO:0007669"/>
    <property type="project" value="UniProtKB-KW"/>
</dbReference>
<feature type="region of interest" description="Disordered" evidence="13">
    <location>
        <begin position="260"/>
        <end position="287"/>
    </location>
</feature>
<evidence type="ECO:0000256" key="13">
    <source>
        <dbReference type="SAM" id="MobiDB-lite"/>
    </source>
</evidence>
<feature type="region of interest" description="Disordered" evidence="13">
    <location>
        <begin position="196"/>
        <end position="215"/>
    </location>
</feature>
<feature type="region of interest" description="Disordered" evidence="13">
    <location>
        <begin position="338"/>
        <end position="371"/>
    </location>
</feature>
<evidence type="ECO:0000256" key="6">
    <source>
        <dbReference type="ARBA" id="ARBA00022801"/>
    </source>
</evidence>
<evidence type="ECO:0000256" key="1">
    <source>
        <dbReference type="ARBA" id="ARBA00022490"/>
    </source>
</evidence>
<comment type="domain">
    <text evidence="12">Specifically recognizes and binds polyuridylated RNAs via 3 RNA-binding regions (named U-zone 1, U-zone 2 and U-zone 3) that form an open funnel on one face of the catalytic domain, allowing RNA to navigate a path to the active site.</text>
</comment>
<protein>
    <recommendedName>
        <fullName evidence="12">DIS3-like exonuclease 2</fullName>
        <ecNumber evidence="12">3.1.13.-</ecNumber>
    </recommendedName>
</protein>
<keyword evidence="8 12" id="KW-0460">Magnesium</keyword>
<reference evidence="15 16" key="1">
    <citation type="submission" date="2020-04" db="EMBL/GenBank/DDBJ databases">
        <title>Chromosome-level genome assembly of a cyprinid fish Onychostoma macrolepis by integration of Nanopore Sequencing, Bionano and Hi-C technology.</title>
        <authorList>
            <person name="Wang D."/>
        </authorList>
    </citation>
    <scope>NUCLEOTIDE SEQUENCE [LARGE SCALE GENOMIC DNA]</scope>
    <source>
        <strain evidence="15">SWU-2019</strain>
        <tissue evidence="15">Muscle</tissue>
    </source>
</reference>
<dbReference type="InterPro" id="IPR041505">
    <property type="entry name" value="Dis3_CSD2"/>
</dbReference>
<dbReference type="GO" id="GO:0000287">
    <property type="term" value="F:magnesium ion binding"/>
    <property type="evidence" value="ECO:0007669"/>
    <property type="project" value="UniProtKB-ARBA"/>
</dbReference>
<dbReference type="InterPro" id="IPR033771">
    <property type="entry name" value="Rrp44_CSD1"/>
</dbReference>
<evidence type="ECO:0000313" key="15">
    <source>
        <dbReference type="EMBL" id="KAF4116725.1"/>
    </source>
</evidence>
<dbReference type="EC" id="3.1.13.-" evidence="12"/>
<dbReference type="Pfam" id="PF17216">
    <property type="entry name" value="Rrp44_CSD1"/>
    <property type="match status" value="1"/>
</dbReference>
<feature type="region of interest" description="Disordered" evidence="13">
    <location>
        <begin position="1"/>
        <end position="115"/>
    </location>
</feature>
<keyword evidence="1 12" id="KW-0963">Cytoplasm</keyword>
<feature type="compositionally biased region" description="Polar residues" evidence="13">
    <location>
        <begin position="204"/>
        <end position="215"/>
    </location>
</feature>
<evidence type="ECO:0000256" key="11">
    <source>
        <dbReference type="ARBA" id="ARBA00056476"/>
    </source>
</evidence>
<dbReference type="Proteomes" id="UP000579812">
    <property type="component" value="Unassembled WGS sequence"/>
</dbReference>
<evidence type="ECO:0000256" key="2">
    <source>
        <dbReference type="ARBA" id="ARBA00022618"/>
    </source>
</evidence>
<dbReference type="GO" id="GO:0000932">
    <property type="term" value="C:P-body"/>
    <property type="evidence" value="ECO:0007669"/>
    <property type="project" value="UniProtKB-SubCell"/>
</dbReference>
<dbReference type="InterPro" id="IPR012340">
    <property type="entry name" value="NA-bd_OB-fold"/>
</dbReference>
<dbReference type="InterPro" id="IPR028591">
    <property type="entry name" value="DIS3L2"/>
</dbReference>
<keyword evidence="7 12" id="KW-0269">Exonuclease</keyword>
<dbReference type="PROSITE" id="PS01175">
    <property type="entry name" value="RIBONUCLEASE_II"/>
    <property type="match status" value="1"/>
</dbReference>
<comment type="caution">
    <text evidence="15">The sequence shown here is derived from an EMBL/GenBank/DDBJ whole genome shotgun (WGS) entry which is preliminary data.</text>
</comment>
<dbReference type="Pfam" id="PF17849">
    <property type="entry name" value="OB_Dis3"/>
    <property type="match status" value="1"/>
</dbReference>
<dbReference type="FunFam" id="2.40.50.140:FF:000177">
    <property type="entry name" value="DIS3-like exonuclease 2"/>
    <property type="match status" value="1"/>
</dbReference>
<keyword evidence="16" id="KW-1185">Reference proteome</keyword>
<dbReference type="PANTHER" id="PTHR23355">
    <property type="entry name" value="RIBONUCLEASE"/>
    <property type="match status" value="1"/>
</dbReference>
<keyword evidence="4 12" id="KW-0479">Metal-binding</keyword>
<accession>A0A7J6DCH0</accession>
<gene>
    <name evidence="12" type="primary">dis3l2</name>
    <name evidence="15" type="ORF">G5714_001278</name>
</gene>
<comment type="subcellular location">
    <subcellularLocation>
        <location evidence="12">Cytoplasm</location>
    </subcellularLocation>
    <subcellularLocation>
        <location evidence="12">Cytoplasm</location>
        <location evidence="12">P-body</location>
    </subcellularLocation>
</comment>
<comment type="similarity">
    <text evidence="12">Belongs to the RNR ribonuclease family. DIS3L2 subfamily.</text>
</comment>
<keyword evidence="9 12" id="KW-0694">RNA-binding</keyword>
<dbReference type="SUPFAM" id="SSF50249">
    <property type="entry name" value="Nucleic acid-binding proteins"/>
    <property type="match status" value="2"/>
</dbReference>
<evidence type="ECO:0000313" key="16">
    <source>
        <dbReference type="Proteomes" id="UP000579812"/>
    </source>
</evidence>
<proteinExistence type="inferred from homology"/>
<dbReference type="EMBL" id="JAAMOB010000002">
    <property type="protein sequence ID" value="KAF4116725.1"/>
    <property type="molecule type" value="Genomic_DNA"/>
</dbReference>
<feature type="compositionally biased region" description="Basic and acidic residues" evidence="13">
    <location>
        <begin position="359"/>
        <end position="369"/>
    </location>
</feature>
<evidence type="ECO:0000256" key="8">
    <source>
        <dbReference type="ARBA" id="ARBA00022842"/>
    </source>
</evidence>
<dbReference type="HAMAP" id="MF_03045">
    <property type="entry name" value="DIS3L2"/>
    <property type="match status" value="1"/>
</dbReference>
<evidence type="ECO:0000256" key="10">
    <source>
        <dbReference type="ARBA" id="ARBA00023306"/>
    </source>
</evidence>
<dbReference type="InterPro" id="IPR001900">
    <property type="entry name" value="RNase_II/R"/>
</dbReference>
<dbReference type="InterPro" id="IPR022966">
    <property type="entry name" value="RNase_II/R_CS"/>
</dbReference>
<dbReference type="FunFam" id="2.40.50.700:FF:000003">
    <property type="entry name" value="DIS3-like exonuclease 2"/>
    <property type="match status" value="1"/>
</dbReference>
<sequence length="1148" mass="129158">MEYKLYLQSKSTIPSSTKRRWSDCHKGFRKKQYKAWLQDPVRQDDTSNSEDENSSSCYKTETAPHHTSDDTSNSEDENSSPCYETDTESYHTTMDAEAYDNTQNYDGENPKTTQDKIYPTAKITAIDEIMASSPKVKRATKPRDGAQNLLRSQKDAYARLLNQHQNGKFRSYLQELAKQQVEESLSTSVSRSVNVVSRRKKGNSESSYSVDSLSFQPSRQNADASICLHTDKTSYQVTCTEDQGMKPSMLEKHPKMELHKATAPKKVPSKQQHKRNEKDIKVSSNLVGSEETDCQQLSCSCEEEQAKNKSKKKRLKGNLVKKDKGACGPEVDLIIAGKSPNKNIKAPHTQASKESLPPNKDKGTKDNRGSRKQLFEQYMYTVDVSAALERGELIKGVLRINPKKYKEAFVPSPDGSADIFLDGIAARNRALNGDVVVVKVLPPEQWKAVSGDINERTLANQMVPKAPDVIVEAHYNEDDEVIGKMKNVSLHDKALVTTRSVKHGSAFNTSGPSSERAMQRTGKVVFIFEQKHSRAASGFLKCLPNKNFAMFSPVDHRIPRVNVPLADCPADFVSRPGDYENILFICRITHWPADNNFAEGRLAKTLGQAGEIEPETEGIMTEYDVDFSEFSEEVLNCLPQDLPWSIPAHELSRRRDLRKECVFTIDPATARDLDDALSCKQLSDGNFEVGVHIADVSYFVEEGNVLDQIAGKRATSVYLVQKVIPMLPRLLCEELCSLNPLTDRLTFSVIWKLSPEGKILREWFGRTVICSCIKMSYDHAQSMIEAPDKHFSAEELPPCSPSHSIHEIQEAILNLHNIAKQLRAQRFEGGALQLNQMKLSFTLDKESSMPQGCYVYQYQDSNKLVEEFMLLANIAAAHQIYHTYPELAILRRHPPPQSKMVDDLQEFCDQMGLDIDFNSSGGLHRSLNENLGNDEYAAARKEVLTHMCSRAMQMASYFCTGALKDENSFRHYALNVPLYTHFTSPIRRYVDVIVHRLLASSLNCGPPLSLSLEEVHKLASLCNDRKTASKRVQELSSELFFAVFVKECGPLDSEAMVMGVLDQSFDVLVLRYGVQKRIYCNSLEGLKAVHFRKVGKRPEMTLFWEQGDLSKESTQQEISIFTLLNVQLKADGAPMKYSAVLKRPSALV</sequence>
<dbReference type="Pfam" id="PF00773">
    <property type="entry name" value="RNB"/>
    <property type="match status" value="1"/>
</dbReference>
<dbReference type="FunFam" id="2.40.50.690:FF:000003">
    <property type="entry name" value="DIS3-like exonuclease 2"/>
    <property type="match status" value="1"/>
</dbReference>
<dbReference type="Gene3D" id="2.40.50.690">
    <property type="match status" value="1"/>
</dbReference>
<dbReference type="SMART" id="SM00955">
    <property type="entry name" value="RNB"/>
    <property type="match status" value="1"/>
</dbReference>
<dbReference type="InterPro" id="IPR050180">
    <property type="entry name" value="RNR_Ribonuclease"/>
</dbReference>
<evidence type="ECO:0000256" key="9">
    <source>
        <dbReference type="ARBA" id="ARBA00022884"/>
    </source>
</evidence>
<name>A0A7J6DCH0_9TELE</name>
<evidence type="ECO:0000256" key="5">
    <source>
        <dbReference type="ARBA" id="ARBA00022776"/>
    </source>
</evidence>
<dbReference type="GO" id="GO:0000175">
    <property type="term" value="F:3'-5'-RNA exonuclease activity"/>
    <property type="evidence" value="ECO:0007669"/>
    <property type="project" value="UniProtKB-UniRule"/>
</dbReference>
<comment type="function">
    <text evidence="12">3'-5'-exoribonuclease that specifically recognizes RNAs polyuridylated at their 3' end and mediates their degradation. Component of an exosome-independent RNA degradation pathway that mediates degradation of both mRNAs and miRNAs that have been polyuridylated by a terminal uridylyltransferase. Essential for correct mitosis, and negatively regulates cell proliferation.</text>
</comment>
<dbReference type="Gene3D" id="2.40.50.140">
    <property type="entry name" value="Nucleic acid-binding proteins"/>
    <property type="match status" value="1"/>
</dbReference>
<keyword evidence="12" id="KW-0464">Manganese</keyword>